<evidence type="ECO:0000313" key="13">
    <source>
        <dbReference type="EMBL" id="SHE25451.1"/>
    </source>
</evidence>
<dbReference type="PANTHER" id="PTHR24421:SF10">
    <property type="entry name" value="NITRATE_NITRITE SENSOR PROTEIN NARQ"/>
    <property type="match status" value="1"/>
</dbReference>
<keyword evidence="8" id="KW-0902">Two-component regulatory system</keyword>
<dbReference type="GO" id="GO:0016020">
    <property type="term" value="C:membrane"/>
    <property type="evidence" value="ECO:0007669"/>
    <property type="project" value="InterPro"/>
</dbReference>
<evidence type="ECO:0000256" key="1">
    <source>
        <dbReference type="ARBA" id="ARBA00000085"/>
    </source>
</evidence>
<feature type="signal peptide" evidence="11">
    <location>
        <begin position="1"/>
        <end position="21"/>
    </location>
</feature>
<comment type="catalytic activity">
    <reaction evidence="1">
        <text>ATP + protein L-histidine = ADP + protein N-phospho-L-histidine.</text>
        <dbReference type="EC" id="2.7.13.3"/>
    </reaction>
</comment>
<evidence type="ECO:0000256" key="8">
    <source>
        <dbReference type="ARBA" id="ARBA00023012"/>
    </source>
</evidence>
<name>A0A1M4RZU0_9ACTO</name>
<keyword evidence="10" id="KW-1133">Transmembrane helix</keyword>
<dbReference type="Gene3D" id="1.20.5.1930">
    <property type="match status" value="1"/>
</dbReference>
<dbReference type="Proteomes" id="UP000184291">
    <property type="component" value="Unassembled WGS sequence"/>
</dbReference>
<protein>
    <recommendedName>
        <fullName evidence="2">histidine kinase</fullName>
        <ecNumber evidence="2">2.7.13.3</ecNumber>
    </recommendedName>
</protein>
<keyword evidence="11" id="KW-0732">Signal</keyword>
<evidence type="ECO:0000256" key="4">
    <source>
        <dbReference type="ARBA" id="ARBA00022679"/>
    </source>
</evidence>
<dbReference type="EMBL" id="FQTT01000010">
    <property type="protein sequence ID" value="SHE25451.1"/>
    <property type="molecule type" value="Genomic_DNA"/>
</dbReference>
<gene>
    <name evidence="13" type="ORF">ACGLYG10_1667</name>
</gene>
<evidence type="ECO:0000313" key="14">
    <source>
        <dbReference type="Proteomes" id="UP000184291"/>
    </source>
</evidence>
<reference evidence="14" key="1">
    <citation type="submission" date="2016-09" db="EMBL/GenBank/DDBJ databases">
        <authorList>
            <person name="Strepis N."/>
        </authorList>
    </citation>
    <scope>NUCLEOTIDE SEQUENCE [LARGE SCALE GENOMIC DNA]</scope>
</reference>
<dbReference type="AlphaFoldDB" id="A0A1M4RZU0"/>
<evidence type="ECO:0000256" key="10">
    <source>
        <dbReference type="SAM" id="Phobius"/>
    </source>
</evidence>
<feature type="transmembrane region" description="Helical" evidence="10">
    <location>
        <begin position="28"/>
        <end position="48"/>
    </location>
</feature>
<keyword evidence="10" id="KW-0472">Membrane</keyword>
<dbReference type="EC" id="2.7.13.3" evidence="2"/>
<organism evidence="13 14">
    <name type="scientific">Actinomyces glycerinitolerans</name>
    <dbReference type="NCBI Taxonomy" id="1892869"/>
    <lineage>
        <taxon>Bacteria</taxon>
        <taxon>Bacillati</taxon>
        <taxon>Actinomycetota</taxon>
        <taxon>Actinomycetes</taxon>
        <taxon>Actinomycetales</taxon>
        <taxon>Actinomycetaceae</taxon>
        <taxon>Actinomyces</taxon>
    </lineage>
</organism>
<dbReference type="PANTHER" id="PTHR24421">
    <property type="entry name" value="NITRATE/NITRITE SENSOR PROTEIN NARX-RELATED"/>
    <property type="match status" value="1"/>
</dbReference>
<evidence type="ECO:0000256" key="9">
    <source>
        <dbReference type="SAM" id="MobiDB-lite"/>
    </source>
</evidence>
<feature type="chain" id="PRO_5012070010" description="histidine kinase" evidence="11">
    <location>
        <begin position="22"/>
        <end position="177"/>
    </location>
</feature>
<evidence type="ECO:0000256" key="5">
    <source>
        <dbReference type="ARBA" id="ARBA00022741"/>
    </source>
</evidence>
<keyword evidence="4" id="KW-0808">Transferase</keyword>
<dbReference type="InterPro" id="IPR011712">
    <property type="entry name" value="Sig_transdc_His_kin_sub3_dim/P"/>
</dbReference>
<dbReference type="STRING" id="1892869.ACGLYG10_1667"/>
<evidence type="ECO:0000259" key="12">
    <source>
        <dbReference type="Pfam" id="PF07730"/>
    </source>
</evidence>
<accession>A0A1M4RZU0</accession>
<dbReference type="RefSeq" id="WP_073330301.1">
    <property type="nucleotide sequence ID" value="NZ_FQTT01000010.1"/>
</dbReference>
<proteinExistence type="predicted"/>
<keyword evidence="5" id="KW-0547">Nucleotide-binding</keyword>
<evidence type="ECO:0000256" key="11">
    <source>
        <dbReference type="SAM" id="SignalP"/>
    </source>
</evidence>
<keyword evidence="14" id="KW-1185">Reference proteome</keyword>
<dbReference type="GO" id="GO:0005524">
    <property type="term" value="F:ATP binding"/>
    <property type="evidence" value="ECO:0007669"/>
    <property type="project" value="UniProtKB-KW"/>
</dbReference>
<evidence type="ECO:0000256" key="6">
    <source>
        <dbReference type="ARBA" id="ARBA00022777"/>
    </source>
</evidence>
<dbReference type="Pfam" id="PF07730">
    <property type="entry name" value="HisKA_3"/>
    <property type="match status" value="1"/>
</dbReference>
<feature type="region of interest" description="Disordered" evidence="9">
    <location>
        <begin position="138"/>
        <end position="177"/>
    </location>
</feature>
<dbReference type="GO" id="GO:0000155">
    <property type="term" value="F:phosphorelay sensor kinase activity"/>
    <property type="evidence" value="ECO:0007669"/>
    <property type="project" value="InterPro"/>
</dbReference>
<dbReference type="GO" id="GO:0046983">
    <property type="term" value="F:protein dimerization activity"/>
    <property type="evidence" value="ECO:0007669"/>
    <property type="project" value="InterPro"/>
</dbReference>
<sequence length="177" mass="18604">MGRVAVACALLFLVASLAATADSGAPGTATRTVVWGVLLGLTGSAWWLRHRDRAAFERALAREAAARAVAEDRLEIARDLHDTISGALGAIMVRAAVAQRLEHDPQDLRVALQEVEQASHEATAGLLRMLRVLHGKGSPDSAFPVPPPADADREGIDAGDSPCGTGWRATDTAGRRA</sequence>
<feature type="domain" description="Signal transduction histidine kinase subgroup 3 dimerisation and phosphoacceptor" evidence="12">
    <location>
        <begin position="73"/>
        <end position="134"/>
    </location>
</feature>
<keyword evidence="7" id="KW-0067">ATP-binding</keyword>
<keyword evidence="3" id="KW-0597">Phosphoprotein</keyword>
<dbReference type="InterPro" id="IPR050482">
    <property type="entry name" value="Sensor_HK_TwoCompSys"/>
</dbReference>
<keyword evidence="10" id="KW-0812">Transmembrane</keyword>
<keyword evidence="6 13" id="KW-0418">Kinase</keyword>
<evidence type="ECO:0000256" key="2">
    <source>
        <dbReference type="ARBA" id="ARBA00012438"/>
    </source>
</evidence>
<evidence type="ECO:0000256" key="7">
    <source>
        <dbReference type="ARBA" id="ARBA00022840"/>
    </source>
</evidence>
<evidence type="ECO:0000256" key="3">
    <source>
        <dbReference type="ARBA" id="ARBA00022553"/>
    </source>
</evidence>